<name>Q0G419_9HYPH</name>
<dbReference type="Proteomes" id="UP000004310">
    <property type="component" value="Unassembled WGS sequence"/>
</dbReference>
<dbReference type="InterPro" id="IPR008794">
    <property type="entry name" value="Pro_racemase_fam"/>
</dbReference>
<proteinExistence type="inferred from homology"/>
<accession>Q0G419</accession>
<dbReference type="SUPFAM" id="SSF54506">
    <property type="entry name" value="Diaminopimelate epimerase-like"/>
    <property type="match status" value="1"/>
</dbReference>
<comment type="similarity">
    <text evidence="1">Belongs to the proline racemase family.</text>
</comment>
<reference evidence="2 3" key="1">
    <citation type="journal article" date="2010" name="J. Bacteriol.">
        <title>Genome sequence of Fulvimarina pelagi HTCC2506T, a Mn(II)-oxidizing alphaproteobacterium possessing an aerobic anoxygenic photosynthetic gene cluster and Xanthorhodopsin.</title>
        <authorList>
            <person name="Kang I."/>
            <person name="Oh H.M."/>
            <person name="Lim S.I."/>
            <person name="Ferriera S."/>
            <person name="Giovannoni S.J."/>
            <person name="Cho J.C."/>
        </authorList>
    </citation>
    <scope>NUCLEOTIDE SEQUENCE [LARGE SCALE GENOMIC DNA]</scope>
    <source>
        <strain evidence="2 3">HTCC2506</strain>
    </source>
</reference>
<dbReference type="Pfam" id="PF05544">
    <property type="entry name" value="Pro_racemase"/>
    <property type="match status" value="1"/>
</dbReference>
<evidence type="ECO:0000313" key="2">
    <source>
        <dbReference type="EMBL" id="EAU41662.1"/>
    </source>
</evidence>
<protein>
    <submittedName>
        <fullName evidence="2">Putative proline racemase protein</fullName>
    </submittedName>
</protein>
<evidence type="ECO:0000313" key="3">
    <source>
        <dbReference type="Proteomes" id="UP000004310"/>
    </source>
</evidence>
<dbReference type="eggNOG" id="COG3938">
    <property type="taxonomic scope" value="Bacteria"/>
</dbReference>
<gene>
    <name evidence="2" type="ORF">FP2506_14554</name>
</gene>
<dbReference type="EMBL" id="AATP01000002">
    <property type="protein sequence ID" value="EAU41662.1"/>
    <property type="molecule type" value="Genomic_DNA"/>
</dbReference>
<keyword evidence="3" id="KW-1185">Reference proteome</keyword>
<dbReference type="Gene3D" id="3.10.310.10">
    <property type="entry name" value="Diaminopimelate Epimerase, Chain A, domain 1"/>
    <property type="match status" value="1"/>
</dbReference>
<dbReference type="HOGENOM" id="CLU_2069691_0_0_5"/>
<dbReference type="AlphaFoldDB" id="Q0G419"/>
<evidence type="ECO:0000256" key="1">
    <source>
        <dbReference type="ARBA" id="ARBA00007529"/>
    </source>
</evidence>
<dbReference type="STRING" id="217511.GCA_001463845_02977"/>
<comment type="caution">
    <text evidence="2">The sequence shown here is derived from an EMBL/GenBank/DDBJ whole genome shotgun (WGS) entry which is preliminary data.</text>
</comment>
<organism evidence="2 3">
    <name type="scientific">Fulvimarina pelagi HTCC2506</name>
    <dbReference type="NCBI Taxonomy" id="314231"/>
    <lineage>
        <taxon>Bacteria</taxon>
        <taxon>Pseudomonadati</taxon>
        <taxon>Pseudomonadota</taxon>
        <taxon>Alphaproteobacteria</taxon>
        <taxon>Hyphomicrobiales</taxon>
        <taxon>Aurantimonadaceae</taxon>
        <taxon>Fulvimarina</taxon>
    </lineage>
</organism>
<sequence>MLTFGEAQSDTLASCSRNTDQAAMRSTKTIHVVSCHAEGEVETPYGGYSFMLVDAAAMGVEFRPEEARKLAERGVRITNVLNAGHQFYHPDNPEWTHVSFCLFAGPVVGEEALEQAVD</sequence>